<keyword evidence="6" id="KW-0449">Lipoprotein</keyword>
<dbReference type="RefSeq" id="WP_142941594.1">
    <property type="nucleotide sequence ID" value="NZ_VIKR01000002.1"/>
</dbReference>
<keyword evidence="7" id="KW-1185">Reference proteome</keyword>
<evidence type="ECO:0000256" key="4">
    <source>
        <dbReference type="ARBA" id="ARBA00022927"/>
    </source>
</evidence>
<evidence type="ECO:0000256" key="2">
    <source>
        <dbReference type="ARBA" id="ARBA00022448"/>
    </source>
</evidence>
<dbReference type="Pfam" id="PF17131">
    <property type="entry name" value="LolA_like"/>
    <property type="match status" value="1"/>
</dbReference>
<evidence type="ECO:0000313" key="7">
    <source>
        <dbReference type="Proteomes" id="UP000317839"/>
    </source>
</evidence>
<proteinExistence type="predicted"/>
<dbReference type="Proteomes" id="UP000317839">
    <property type="component" value="Unassembled WGS sequence"/>
</dbReference>
<comment type="subunit">
    <text evidence="1">Monomer.</text>
</comment>
<protein>
    <submittedName>
        <fullName evidence="6">Outer membrane lipoprotein-sorting protein</fullName>
    </submittedName>
</protein>
<dbReference type="GO" id="GO:0015031">
    <property type="term" value="P:protein transport"/>
    <property type="evidence" value="ECO:0007669"/>
    <property type="project" value="UniProtKB-KW"/>
</dbReference>
<evidence type="ECO:0000256" key="1">
    <source>
        <dbReference type="ARBA" id="ARBA00011245"/>
    </source>
</evidence>
<dbReference type="InterPro" id="IPR033399">
    <property type="entry name" value="TP_0789-like"/>
</dbReference>
<sequence>MYLTCQVVQFSHWFIKSIRQIKNIGRIKRYSQVLFWLVCLFPASAFAVEKMTVEVAANDKIDPYQLVKSAFDQWRGMSSYGEVSMTIHRPDWQRTMKMHNWTKGEKDALIRFVEPVKDAGNATLKLDNDMWMYTPKLNQVIKLPASMMTQSWMGSDFSYNDLAKSDQLLTSYDLTLIKAEIVAGVKQYTIEAIPKSDAPVVWGKELLVIREDKILILERFYDQSMQPVKEMRTLKIDKIGGRLYPVIMRMINFDEEDRWTQVETHEAYFNIQLPNYIFTRSNLRNPRPWSID</sequence>
<keyword evidence="3" id="KW-0732">Signal</keyword>
<accession>A0A545TCR9</accession>
<evidence type="ECO:0000259" key="5">
    <source>
        <dbReference type="Pfam" id="PF17131"/>
    </source>
</evidence>
<dbReference type="SUPFAM" id="SSF89392">
    <property type="entry name" value="Prokaryotic lipoproteins and lipoprotein localization factors"/>
    <property type="match status" value="1"/>
</dbReference>
<evidence type="ECO:0000256" key="3">
    <source>
        <dbReference type="ARBA" id="ARBA00022729"/>
    </source>
</evidence>
<organism evidence="6 7">
    <name type="scientific">Aliikangiella marina</name>
    <dbReference type="NCBI Taxonomy" id="1712262"/>
    <lineage>
        <taxon>Bacteria</taxon>
        <taxon>Pseudomonadati</taxon>
        <taxon>Pseudomonadota</taxon>
        <taxon>Gammaproteobacteria</taxon>
        <taxon>Oceanospirillales</taxon>
        <taxon>Pleioneaceae</taxon>
        <taxon>Aliikangiella</taxon>
    </lineage>
</organism>
<evidence type="ECO:0000313" key="6">
    <source>
        <dbReference type="EMBL" id="TQV74976.1"/>
    </source>
</evidence>
<dbReference type="OrthoDB" id="9803781at2"/>
<dbReference type="CDD" id="cd16329">
    <property type="entry name" value="LolA_like"/>
    <property type="match status" value="1"/>
</dbReference>
<keyword evidence="2" id="KW-0813">Transport</keyword>
<comment type="caution">
    <text evidence="6">The sequence shown here is derived from an EMBL/GenBank/DDBJ whole genome shotgun (WGS) entry which is preliminary data.</text>
</comment>
<keyword evidence="4" id="KW-0653">Protein transport</keyword>
<reference evidence="6 7" key="1">
    <citation type="submission" date="2019-06" db="EMBL/GenBank/DDBJ databases">
        <title>Draft genome of Aliikangiella marina GYP-15.</title>
        <authorList>
            <person name="Wang G."/>
        </authorList>
    </citation>
    <scope>NUCLEOTIDE SEQUENCE [LARGE SCALE GENOMIC DNA]</scope>
    <source>
        <strain evidence="6 7">GYP-15</strain>
    </source>
</reference>
<dbReference type="Gene3D" id="2.50.20.10">
    <property type="entry name" value="Lipoprotein localisation LolA/LolB/LppX"/>
    <property type="match status" value="1"/>
</dbReference>
<dbReference type="InterPro" id="IPR029046">
    <property type="entry name" value="LolA/LolB/LppX"/>
</dbReference>
<name>A0A545TCR9_9GAMM</name>
<feature type="domain" description="Uncharacterized protein TP-0789" evidence="5">
    <location>
        <begin position="104"/>
        <end position="284"/>
    </location>
</feature>
<dbReference type="EMBL" id="VIKR01000002">
    <property type="protein sequence ID" value="TQV74976.1"/>
    <property type="molecule type" value="Genomic_DNA"/>
</dbReference>
<gene>
    <name evidence="6" type="ORF">FLL45_08515</name>
</gene>
<dbReference type="AlphaFoldDB" id="A0A545TCR9"/>